<organism evidence="1 2">
    <name type="scientific">Mucisphaera calidilacus</name>
    <dbReference type="NCBI Taxonomy" id="2527982"/>
    <lineage>
        <taxon>Bacteria</taxon>
        <taxon>Pseudomonadati</taxon>
        <taxon>Planctomycetota</taxon>
        <taxon>Phycisphaerae</taxon>
        <taxon>Phycisphaerales</taxon>
        <taxon>Phycisphaeraceae</taxon>
        <taxon>Mucisphaera</taxon>
    </lineage>
</organism>
<dbReference type="OrthoDB" id="166307at2"/>
<sequence>MTAATSGAAGAGAAAAVIAQAIKASGAIVHVQPDDFLTLLDLPDEPLVVHATGGVFRKNHQYIASVKGLAFYTKADVPITLPDHILLVESKQIWIP</sequence>
<evidence type="ECO:0000313" key="1">
    <source>
        <dbReference type="EMBL" id="QDU71941.1"/>
    </source>
</evidence>
<reference evidence="1 2" key="1">
    <citation type="submission" date="2019-02" db="EMBL/GenBank/DDBJ databases">
        <title>Deep-cultivation of Planctomycetes and their phenomic and genomic characterization uncovers novel biology.</title>
        <authorList>
            <person name="Wiegand S."/>
            <person name="Jogler M."/>
            <person name="Boedeker C."/>
            <person name="Pinto D."/>
            <person name="Vollmers J."/>
            <person name="Rivas-Marin E."/>
            <person name="Kohn T."/>
            <person name="Peeters S.H."/>
            <person name="Heuer A."/>
            <person name="Rast P."/>
            <person name="Oberbeckmann S."/>
            <person name="Bunk B."/>
            <person name="Jeske O."/>
            <person name="Meyerdierks A."/>
            <person name="Storesund J.E."/>
            <person name="Kallscheuer N."/>
            <person name="Luecker S."/>
            <person name="Lage O.M."/>
            <person name="Pohl T."/>
            <person name="Merkel B.J."/>
            <person name="Hornburger P."/>
            <person name="Mueller R.-W."/>
            <person name="Bruemmer F."/>
            <person name="Labrenz M."/>
            <person name="Spormann A.M."/>
            <person name="Op den Camp H."/>
            <person name="Overmann J."/>
            <person name="Amann R."/>
            <person name="Jetten M.S.M."/>
            <person name="Mascher T."/>
            <person name="Medema M.H."/>
            <person name="Devos D.P."/>
            <person name="Kaster A.-K."/>
            <person name="Ovreas L."/>
            <person name="Rohde M."/>
            <person name="Galperin M.Y."/>
            <person name="Jogler C."/>
        </authorList>
    </citation>
    <scope>NUCLEOTIDE SEQUENCE [LARGE SCALE GENOMIC DNA]</scope>
    <source>
        <strain evidence="1 2">Pan265</strain>
    </source>
</reference>
<gene>
    <name evidence="1" type="ORF">Pan265_18000</name>
</gene>
<keyword evidence="2" id="KW-1185">Reference proteome</keyword>
<evidence type="ECO:0000313" key="2">
    <source>
        <dbReference type="Proteomes" id="UP000320386"/>
    </source>
</evidence>
<accession>A0A518BY90</accession>
<dbReference type="AlphaFoldDB" id="A0A518BY90"/>
<dbReference type="KEGG" id="mcad:Pan265_18000"/>
<dbReference type="EMBL" id="CP036280">
    <property type="protein sequence ID" value="QDU71941.1"/>
    <property type="molecule type" value="Genomic_DNA"/>
</dbReference>
<name>A0A518BY90_9BACT</name>
<dbReference type="RefSeq" id="WP_145446133.1">
    <property type="nucleotide sequence ID" value="NZ_CP036280.1"/>
</dbReference>
<protein>
    <submittedName>
        <fullName evidence="1">Uncharacterized protein</fullName>
    </submittedName>
</protein>
<dbReference type="Proteomes" id="UP000320386">
    <property type="component" value="Chromosome"/>
</dbReference>
<proteinExistence type="predicted"/>